<evidence type="ECO:0008006" key="4">
    <source>
        <dbReference type="Google" id="ProtNLM"/>
    </source>
</evidence>
<dbReference type="OrthoDB" id="3489571at2759"/>
<dbReference type="EMBL" id="KZ678150">
    <property type="protein sequence ID" value="PSN60263.1"/>
    <property type="molecule type" value="Genomic_DNA"/>
</dbReference>
<evidence type="ECO:0000313" key="2">
    <source>
        <dbReference type="EMBL" id="PSN60263.1"/>
    </source>
</evidence>
<evidence type="ECO:0000256" key="1">
    <source>
        <dbReference type="SAM" id="SignalP"/>
    </source>
</evidence>
<organism evidence="2 3">
    <name type="scientific">Corynespora cassiicola Philippines</name>
    <dbReference type="NCBI Taxonomy" id="1448308"/>
    <lineage>
        <taxon>Eukaryota</taxon>
        <taxon>Fungi</taxon>
        <taxon>Dikarya</taxon>
        <taxon>Ascomycota</taxon>
        <taxon>Pezizomycotina</taxon>
        <taxon>Dothideomycetes</taxon>
        <taxon>Pleosporomycetidae</taxon>
        <taxon>Pleosporales</taxon>
        <taxon>Corynesporascaceae</taxon>
        <taxon>Corynespora</taxon>
    </lineage>
</organism>
<proteinExistence type="predicted"/>
<dbReference type="AlphaFoldDB" id="A0A2T2N4A7"/>
<gene>
    <name evidence="2" type="ORF">BS50DRAFT_681761</name>
</gene>
<name>A0A2T2N4A7_CORCC</name>
<reference evidence="2 3" key="1">
    <citation type="journal article" date="2018" name="Front. Microbiol.">
        <title>Genome-Wide Analysis of Corynespora cassiicola Leaf Fall Disease Putative Effectors.</title>
        <authorList>
            <person name="Lopez D."/>
            <person name="Ribeiro S."/>
            <person name="Label P."/>
            <person name="Fumanal B."/>
            <person name="Venisse J.S."/>
            <person name="Kohler A."/>
            <person name="de Oliveira R.R."/>
            <person name="Labutti K."/>
            <person name="Lipzen A."/>
            <person name="Lail K."/>
            <person name="Bauer D."/>
            <person name="Ohm R.A."/>
            <person name="Barry K.W."/>
            <person name="Spatafora J."/>
            <person name="Grigoriev I.V."/>
            <person name="Martin F.M."/>
            <person name="Pujade-Renaud V."/>
        </authorList>
    </citation>
    <scope>NUCLEOTIDE SEQUENCE [LARGE SCALE GENOMIC DNA]</scope>
    <source>
        <strain evidence="2 3">Philippines</strain>
    </source>
</reference>
<accession>A0A2T2N4A7</accession>
<feature type="chain" id="PRO_5015685429" description="Secreted protein" evidence="1">
    <location>
        <begin position="20"/>
        <end position="103"/>
    </location>
</feature>
<protein>
    <recommendedName>
        <fullName evidence="4">Secreted protein</fullName>
    </recommendedName>
</protein>
<keyword evidence="1" id="KW-0732">Signal</keyword>
<feature type="signal peptide" evidence="1">
    <location>
        <begin position="1"/>
        <end position="19"/>
    </location>
</feature>
<sequence length="103" mass="11169">MYTKLAILFSMLLAPLVAADLHNVGICVDHKGKTTVYNSNATQAACRDYLARNTGSKQWDQCPDCTMKNIGELDVCSSEAWHIGGDELNHYCKKNGAGASMAT</sequence>
<evidence type="ECO:0000313" key="3">
    <source>
        <dbReference type="Proteomes" id="UP000240883"/>
    </source>
</evidence>
<dbReference type="Proteomes" id="UP000240883">
    <property type="component" value="Unassembled WGS sequence"/>
</dbReference>
<keyword evidence="3" id="KW-1185">Reference proteome</keyword>